<evidence type="ECO:0000313" key="8">
    <source>
        <dbReference type="EMBL" id="KAK7888763.1"/>
    </source>
</evidence>
<gene>
    <name evidence="8" type="ORF">WMY93_024323</name>
</gene>
<feature type="transmembrane region" description="Helical" evidence="7">
    <location>
        <begin position="52"/>
        <end position="71"/>
    </location>
</feature>
<dbReference type="PANTHER" id="PTHR12570">
    <property type="match status" value="1"/>
</dbReference>
<evidence type="ECO:0000313" key="9">
    <source>
        <dbReference type="Proteomes" id="UP001460270"/>
    </source>
</evidence>
<accession>A0AAW0N2P9</accession>
<dbReference type="AlphaFoldDB" id="A0AAW0N2P9"/>
<keyword evidence="6 7" id="KW-0472">Membrane</keyword>
<dbReference type="GO" id="GO:0016020">
    <property type="term" value="C:membrane"/>
    <property type="evidence" value="ECO:0007669"/>
    <property type="project" value="UniProtKB-SubCell"/>
</dbReference>
<feature type="transmembrane region" description="Helical" evidence="7">
    <location>
        <begin position="514"/>
        <end position="533"/>
    </location>
</feature>
<organism evidence="8 9">
    <name type="scientific">Mugilogobius chulae</name>
    <name type="common">yellowstripe goby</name>
    <dbReference type="NCBI Taxonomy" id="88201"/>
    <lineage>
        <taxon>Eukaryota</taxon>
        <taxon>Metazoa</taxon>
        <taxon>Chordata</taxon>
        <taxon>Craniata</taxon>
        <taxon>Vertebrata</taxon>
        <taxon>Euteleostomi</taxon>
        <taxon>Actinopterygii</taxon>
        <taxon>Neopterygii</taxon>
        <taxon>Teleostei</taxon>
        <taxon>Neoteleostei</taxon>
        <taxon>Acanthomorphata</taxon>
        <taxon>Gobiaria</taxon>
        <taxon>Gobiiformes</taxon>
        <taxon>Gobioidei</taxon>
        <taxon>Gobiidae</taxon>
        <taxon>Gobionellinae</taxon>
        <taxon>Mugilogobius</taxon>
    </lineage>
</organism>
<evidence type="ECO:0000256" key="4">
    <source>
        <dbReference type="ARBA" id="ARBA00022692"/>
    </source>
</evidence>
<evidence type="ECO:0000256" key="1">
    <source>
        <dbReference type="ARBA" id="ARBA00004141"/>
    </source>
</evidence>
<evidence type="ECO:0000256" key="2">
    <source>
        <dbReference type="ARBA" id="ARBA00006948"/>
    </source>
</evidence>
<reference evidence="9" key="1">
    <citation type="submission" date="2024-04" db="EMBL/GenBank/DDBJ databases">
        <title>Salinicola lusitanus LLJ914,a marine bacterium isolated from the Okinawa Trough.</title>
        <authorList>
            <person name="Li J."/>
        </authorList>
    </citation>
    <scope>NUCLEOTIDE SEQUENCE [LARGE SCALE GENOMIC DNA]</scope>
</reference>
<dbReference type="GO" id="GO:0016192">
    <property type="term" value="P:vesicle-mediated transport"/>
    <property type="evidence" value="ECO:0007669"/>
    <property type="project" value="InterPro"/>
</dbReference>
<feature type="transmembrane region" description="Helical" evidence="7">
    <location>
        <begin position="144"/>
        <end position="163"/>
    </location>
</feature>
<keyword evidence="5 7" id="KW-1133">Transmembrane helix</keyword>
<dbReference type="InterPro" id="IPR006904">
    <property type="entry name" value="DUF716"/>
</dbReference>
<dbReference type="InterPro" id="IPR037185">
    <property type="entry name" value="EmrE-like"/>
</dbReference>
<protein>
    <submittedName>
        <fullName evidence="8">Uncharacterized protein</fullName>
    </submittedName>
</protein>
<dbReference type="GO" id="GO:0015095">
    <property type="term" value="F:magnesium ion transmembrane transporter activity"/>
    <property type="evidence" value="ECO:0007669"/>
    <property type="project" value="InterPro"/>
</dbReference>
<dbReference type="GO" id="GO:0005737">
    <property type="term" value="C:cytoplasm"/>
    <property type="evidence" value="ECO:0007669"/>
    <property type="project" value="UniProtKB-ARBA"/>
</dbReference>
<name>A0AAW0N2P9_9GOBI</name>
<feature type="transmembrane region" description="Helical" evidence="7">
    <location>
        <begin position="209"/>
        <end position="227"/>
    </location>
</feature>
<sequence>MQNSEINGASLPILGIIITVISSFINGSTFVLQKKGILRAREKGASYLWDAVWWSGTLAMILGQIGNFVAYNVTPAVIVTPLGALGVLFGSVLASWILKERLNVLGKLGCVLCCSGAVVLIIHTPKAETVTTRLELEDRLLDPVFIFYASLVTLVLLVLIFWISPVHGSSNIMVYISICSLFGSFTVPCSKGLGLVASEAFSTGPHSTRALVIFLLLLSTLAALLTNGRLPGICIWRTSVSAHGTMVGDKVLGVAFDRKEQEQEVTAPLEIHPKKTGDIRGIHRHRLGIYWCCSHVSCKSKDIVVSYIGPCLDQNKVDSALRGNIILELMRTILTILYGSWCCQVGFVLFPPWGPQLDLQDHSTQMFVVMCFSWHLMCAVVFTGLIYSITCCVVHVKLRGTERGSHHFTVGKRGLDTQLGNADQRIHRMFYYWCWVHYFGSWLSLSPQNWNHPVYCVLHIWKHMCTWKLYVSDGPVKQLKRMCDKTRALATTIMITCLVLTLCAAFWWKNFGLALLFVILQVLSFAWYSLSYIPCVREAILKLVSICIK</sequence>
<dbReference type="Pfam" id="PF04178">
    <property type="entry name" value="Got1"/>
    <property type="match status" value="1"/>
</dbReference>
<comment type="similarity">
    <text evidence="3">Belongs to the NIPA family.</text>
</comment>
<dbReference type="Proteomes" id="UP001460270">
    <property type="component" value="Unassembled WGS sequence"/>
</dbReference>
<keyword evidence="4 7" id="KW-0812">Transmembrane</keyword>
<feature type="transmembrane region" description="Helical" evidence="7">
    <location>
        <begin position="175"/>
        <end position="197"/>
    </location>
</feature>
<dbReference type="InterPro" id="IPR008521">
    <property type="entry name" value="Mg_trans_NIPA"/>
</dbReference>
<keyword evidence="9" id="KW-1185">Reference proteome</keyword>
<feature type="transmembrane region" description="Helical" evidence="7">
    <location>
        <begin position="12"/>
        <end position="32"/>
    </location>
</feature>
<dbReference type="SUPFAM" id="SSF103481">
    <property type="entry name" value="Multidrug resistance efflux transporter EmrE"/>
    <property type="match status" value="1"/>
</dbReference>
<dbReference type="PANTHER" id="PTHR12570:SF17">
    <property type="entry name" value="MAGNESIUM TRANSPORTER NIPA1"/>
    <property type="match status" value="1"/>
</dbReference>
<comment type="caution">
    <text evidence="8">The sequence shown here is derived from an EMBL/GenBank/DDBJ whole genome shotgun (WGS) entry which is preliminary data.</text>
</comment>
<feature type="transmembrane region" description="Helical" evidence="7">
    <location>
        <begin position="374"/>
        <end position="396"/>
    </location>
</feature>
<dbReference type="Pfam" id="PF04819">
    <property type="entry name" value="DUF716"/>
    <property type="match status" value="1"/>
</dbReference>
<proteinExistence type="inferred from homology"/>
<feature type="transmembrane region" description="Helical" evidence="7">
    <location>
        <begin position="488"/>
        <end position="508"/>
    </location>
</feature>
<dbReference type="InterPro" id="IPR007305">
    <property type="entry name" value="Vesicle_transpt_Got1/SFT2"/>
</dbReference>
<evidence type="ECO:0000256" key="7">
    <source>
        <dbReference type="SAM" id="Phobius"/>
    </source>
</evidence>
<evidence type="ECO:0000256" key="6">
    <source>
        <dbReference type="ARBA" id="ARBA00023136"/>
    </source>
</evidence>
<dbReference type="GO" id="GO:0012505">
    <property type="term" value="C:endomembrane system"/>
    <property type="evidence" value="ECO:0007669"/>
    <property type="project" value="UniProtKB-ARBA"/>
</dbReference>
<evidence type="ECO:0000256" key="3">
    <source>
        <dbReference type="ARBA" id="ARBA00007230"/>
    </source>
</evidence>
<evidence type="ECO:0000256" key="5">
    <source>
        <dbReference type="ARBA" id="ARBA00022989"/>
    </source>
</evidence>
<comment type="subcellular location">
    <subcellularLocation>
        <location evidence="1">Membrane</location>
        <topology evidence="1">Multi-pass membrane protein</topology>
    </subcellularLocation>
</comment>
<comment type="similarity">
    <text evidence="2">Belongs to the TMEM45 family.</text>
</comment>
<dbReference type="Pfam" id="PF05653">
    <property type="entry name" value="Mg_trans_NIPA"/>
    <property type="match status" value="1"/>
</dbReference>
<feature type="transmembrane region" description="Helical" evidence="7">
    <location>
        <begin position="77"/>
        <end position="98"/>
    </location>
</feature>
<feature type="transmembrane region" description="Helical" evidence="7">
    <location>
        <begin position="332"/>
        <end position="354"/>
    </location>
</feature>
<dbReference type="EMBL" id="JBBPFD010000018">
    <property type="protein sequence ID" value="KAK7888763.1"/>
    <property type="molecule type" value="Genomic_DNA"/>
</dbReference>
<feature type="transmembrane region" description="Helical" evidence="7">
    <location>
        <begin position="105"/>
        <end position="124"/>
    </location>
</feature>